<accession>A0AAD5EA92</accession>
<evidence type="ECO:0000256" key="1">
    <source>
        <dbReference type="SAM" id="MobiDB-lite"/>
    </source>
</evidence>
<dbReference type="GeneID" id="75914006"/>
<dbReference type="AlphaFoldDB" id="A0AAD5EA92"/>
<sequence length="530" mass="58416">MTADKPVEGSAPETLGQSIENTAETMVDAVTKKLSQSNQSSDGIPRTSIEGTSEHKIADDVGMVGMGAHKMVGSDAMTQMLGQEAQEPRQQCMLFPTYGVPTTIDDQLHWKISVAGWLYADPPKSRMESFLMAAARRIAHVTSDSEEDKRLQERSKMFFTTTIRNIELAIRTVGFVPALGQAFTLEGPEFGNQLTAENVEDDGVKVSTGETGHFTSELTVSANTIKEEAGKVLKIQTVYEQLAFPSYGVVDLISEHGISIVSDIDDTIKITDIPDGREVILENTFLNPTREVDGMSELYRQWAGLGAHVHYVSNGPWQLFPMLSDFFAKFNFPPGSAHLRIIDRNDVIGTIRGTPGAHKLEVIPQIMNDFPNRKFILVGDTGELDPEVYQKVYQQFPDRIVKVFIHDVTSERAAKADLAAEQAKKEAATKGTKKVYLESLREAIGLHATVTGEAHISNSAVDAVTNTEQPPVQEASNDPNVPQLTRVELFNQRIAKVSEGMREGVFKLYKDPKEIYEDTVVVAAFNELAK</sequence>
<dbReference type="InterPro" id="IPR052935">
    <property type="entry name" value="Mg2+_PAP"/>
</dbReference>
<feature type="domain" description="Phosphatidate phosphatase APP1 catalytic" evidence="2">
    <location>
        <begin position="258"/>
        <end position="406"/>
    </location>
</feature>
<dbReference type="Pfam" id="PF09949">
    <property type="entry name" value="APP1_cat"/>
    <property type="match status" value="1"/>
</dbReference>
<dbReference type="PANTHER" id="PTHR28208">
    <property type="entry name" value="PHOSPHATIDATE PHOSPHATASE APP1"/>
    <property type="match status" value="1"/>
</dbReference>
<organism evidence="3 4">
    <name type="scientific">Umbelopsis ramanniana AG</name>
    <dbReference type="NCBI Taxonomy" id="1314678"/>
    <lineage>
        <taxon>Eukaryota</taxon>
        <taxon>Fungi</taxon>
        <taxon>Fungi incertae sedis</taxon>
        <taxon>Mucoromycota</taxon>
        <taxon>Mucoromycotina</taxon>
        <taxon>Umbelopsidomycetes</taxon>
        <taxon>Umbelopsidales</taxon>
        <taxon>Umbelopsidaceae</taxon>
        <taxon>Umbelopsis</taxon>
    </lineage>
</organism>
<keyword evidence="4" id="KW-1185">Reference proteome</keyword>
<feature type="region of interest" description="Disordered" evidence="1">
    <location>
        <begin position="1"/>
        <end position="57"/>
    </location>
</feature>
<protein>
    <recommendedName>
        <fullName evidence="2">Phosphatidate phosphatase APP1 catalytic domain-containing protein</fullName>
    </recommendedName>
</protein>
<dbReference type="GO" id="GO:0008195">
    <property type="term" value="F:phosphatidate phosphatase activity"/>
    <property type="evidence" value="ECO:0007669"/>
    <property type="project" value="InterPro"/>
</dbReference>
<dbReference type="Proteomes" id="UP001206595">
    <property type="component" value="Unassembled WGS sequence"/>
</dbReference>
<dbReference type="PANTHER" id="PTHR28208:SF3">
    <property type="entry name" value="PHOSPHATIDATE PHOSPHATASE APP1"/>
    <property type="match status" value="1"/>
</dbReference>
<evidence type="ECO:0000313" key="3">
    <source>
        <dbReference type="EMBL" id="KAI8580236.1"/>
    </source>
</evidence>
<dbReference type="RefSeq" id="XP_051445240.1">
    <property type="nucleotide sequence ID" value="XM_051588661.1"/>
</dbReference>
<reference evidence="3" key="1">
    <citation type="submission" date="2021-06" db="EMBL/GenBank/DDBJ databases">
        <authorList>
            <consortium name="DOE Joint Genome Institute"/>
            <person name="Mondo S.J."/>
            <person name="Amses K.R."/>
            <person name="Simmons D.R."/>
            <person name="Longcore J.E."/>
            <person name="Seto K."/>
            <person name="Alves G.H."/>
            <person name="Bonds A.E."/>
            <person name="Quandt C.A."/>
            <person name="Davis W.J."/>
            <person name="Chang Y."/>
            <person name="Letcher P.M."/>
            <person name="Powell M.J."/>
            <person name="Kuo A."/>
            <person name="Labutti K."/>
            <person name="Pangilinan J."/>
            <person name="Andreopoulos W."/>
            <person name="Tritt A."/>
            <person name="Riley R."/>
            <person name="Hundley H."/>
            <person name="Johnson J."/>
            <person name="Lipzen A."/>
            <person name="Barry K."/>
            <person name="Berbee M.L."/>
            <person name="Buchler N.E."/>
            <person name="Grigoriev I.V."/>
            <person name="Spatafora J.W."/>
            <person name="Stajich J.E."/>
            <person name="James T.Y."/>
        </authorList>
    </citation>
    <scope>NUCLEOTIDE SEQUENCE</scope>
    <source>
        <strain evidence="3">AG</strain>
    </source>
</reference>
<feature type="compositionally biased region" description="Polar residues" evidence="1">
    <location>
        <begin position="33"/>
        <end position="42"/>
    </location>
</feature>
<evidence type="ECO:0000259" key="2">
    <source>
        <dbReference type="Pfam" id="PF09949"/>
    </source>
</evidence>
<dbReference type="EMBL" id="MU620914">
    <property type="protein sequence ID" value="KAI8580236.1"/>
    <property type="molecule type" value="Genomic_DNA"/>
</dbReference>
<feature type="compositionally biased region" description="Polar residues" evidence="1">
    <location>
        <begin position="15"/>
        <end position="24"/>
    </location>
</feature>
<dbReference type="InterPro" id="IPR019236">
    <property type="entry name" value="APP1_cat"/>
</dbReference>
<reference evidence="3" key="2">
    <citation type="journal article" date="2022" name="Proc. Natl. Acad. Sci. U.S.A.">
        <title>Diploid-dominant life cycles characterize the early evolution of Fungi.</title>
        <authorList>
            <person name="Amses K.R."/>
            <person name="Simmons D.R."/>
            <person name="Longcore J.E."/>
            <person name="Mondo S.J."/>
            <person name="Seto K."/>
            <person name="Jeronimo G.H."/>
            <person name="Bonds A.E."/>
            <person name="Quandt C.A."/>
            <person name="Davis W.J."/>
            <person name="Chang Y."/>
            <person name="Federici B.A."/>
            <person name="Kuo A."/>
            <person name="LaButti K."/>
            <person name="Pangilinan J."/>
            <person name="Andreopoulos W."/>
            <person name="Tritt A."/>
            <person name="Riley R."/>
            <person name="Hundley H."/>
            <person name="Johnson J."/>
            <person name="Lipzen A."/>
            <person name="Barry K."/>
            <person name="Lang B.F."/>
            <person name="Cuomo C.A."/>
            <person name="Buchler N.E."/>
            <person name="Grigoriev I.V."/>
            <person name="Spatafora J.W."/>
            <person name="Stajich J.E."/>
            <person name="James T.Y."/>
        </authorList>
    </citation>
    <scope>NUCLEOTIDE SEQUENCE</scope>
    <source>
        <strain evidence="3">AG</strain>
    </source>
</reference>
<proteinExistence type="predicted"/>
<name>A0AAD5EA92_UMBRA</name>
<gene>
    <name evidence="3" type="ORF">K450DRAFT_238783</name>
</gene>
<evidence type="ECO:0000313" key="4">
    <source>
        <dbReference type="Proteomes" id="UP001206595"/>
    </source>
</evidence>
<comment type="caution">
    <text evidence="3">The sequence shown here is derived from an EMBL/GenBank/DDBJ whole genome shotgun (WGS) entry which is preliminary data.</text>
</comment>